<keyword evidence="2" id="KW-1185">Reference proteome</keyword>
<evidence type="ECO:0000313" key="2">
    <source>
        <dbReference type="Proteomes" id="UP000545507"/>
    </source>
</evidence>
<dbReference type="AlphaFoldDB" id="A0A7Y8KXB7"/>
<organism evidence="1 2">
    <name type="scientific">Hydrogenophaga aromaticivorans</name>
    <dbReference type="NCBI Taxonomy" id="2610898"/>
    <lineage>
        <taxon>Bacteria</taxon>
        <taxon>Pseudomonadati</taxon>
        <taxon>Pseudomonadota</taxon>
        <taxon>Betaproteobacteria</taxon>
        <taxon>Burkholderiales</taxon>
        <taxon>Comamonadaceae</taxon>
        <taxon>Hydrogenophaga</taxon>
    </lineage>
</organism>
<dbReference type="EMBL" id="VYGV01000006">
    <property type="protein sequence ID" value="NWF45417.1"/>
    <property type="molecule type" value="Genomic_DNA"/>
</dbReference>
<gene>
    <name evidence="1" type="ORF">F3K02_09175</name>
</gene>
<reference evidence="1 2" key="1">
    <citation type="submission" date="2019-09" db="EMBL/GenBank/DDBJ databases">
        <title>Hydrogenophaga aromatica sp. nov., isolated from a para-xylene-degrading enrichment culture.</title>
        <authorList>
            <person name="Tancsics A."/>
            <person name="Banerjee S."/>
        </authorList>
    </citation>
    <scope>NUCLEOTIDE SEQUENCE [LARGE SCALE GENOMIC DNA]</scope>
    <source>
        <strain evidence="1 2">D2P1</strain>
    </source>
</reference>
<comment type="caution">
    <text evidence="1">The sequence shown here is derived from an EMBL/GenBank/DDBJ whole genome shotgun (WGS) entry which is preliminary data.</text>
</comment>
<name>A0A7Y8KXB7_9BURK</name>
<dbReference type="RefSeq" id="WP_177135266.1">
    <property type="nucleotide sequence ID" value="NZ_VYGV01000006.1"/>
</dbReference>
<accession>A0A7Y8KXB7</accession>
<sequence length="86" mass="9563">MSKPFNWMGHLGFEVQDAGGVPVINEEGDMREADLCHQVLWDKVVSLKAQRDDLLKACKQALVALKGREHDQFLRDAIEAAEKGGT</sequence>
<protein>
    <submittedName>
        <fullName evidence="1">Uncharacterized protein</fullName>
    </submittedName>
</protein>
<evidence type="ECO:0000313" key="1">
    <source>
        <dbReference type="EMBL" id="NWF45417.1"/>
    </source>
</evidence>
<proteinExistence type="predicted"/>
<dbReference type="Proteomes" id="UP000545507">
    <property type="component" value="Unassembled WGS sequence"/>
</dbReference>